<dbReference type="PANTHER" id="PTHR43649:SF29">
    <property type="entry name" value="OSMOPROTECTIVE COMPOUNDS-BINDING PROTEIN GGTB"/>
    <property type="match status" value="1"/>
</dbReference>
<accession>A0A328VL59</accession>
<sequence>MQTTDDRDPKVLLNRRQFVRLAGGATLGLAALLSGCGGESGGGSSGSGSLAVHFLSVQQAGTGWPLVLQTITTDYAKTHPGVSFTVDYVAQTNIYQKVQLLAGQGALPLLYNSPPVDTLLQLQKNGQVLDLEAAFRQLGVLDQLVPAAVTIVKQLFNNQLLALPFELNIEGFWYNKSIFTRYGLQPPQTWDELVSLAGQLQQHGVQPFAASGIQGWPLTRLIGNYLFRKYGPEALLRVKNGQARLTDAGYVEAAQAVASLGKQGYFGKGVAELDYDPAEDLFLQGKAAIFYMGSWALRDFNNPARNKIGAETIGYFPFPTVAGGSGTSDQAPMNAGQTTSVNQAKYNSAAGDWLAYVARHYGDVALAKEGAVTGFVVHQQPASVPALTRLVLNLISQVKQPVLWFEALFSTKATTLSQQNAAPLVTGAMSPQDFMAAIQQALDQG</sequence>
<proteinExistence type="inferred from homology"/>
<evidence type="ECO:0000313" key="3">
    <source>
        <dbReference type="EMBL" id="RAQ98446.1"/>
    </source>
</evidence>
<dbReference type="EMBL" id="MCIF01000002">
    <property type="protein sequence ID" value="RAQ98446.1"/>
    <property type="molecule type" value="Genomic_DNA"/>
</dbReference>
<dbReference type="RefSeq" id="WP_189362242.1">
    <property type="nucleotide sequence ID" value="NZ_MCIF01000002.1"/>
</dbReference>
<dbReference type="PANTHER" id="PTHR43649">
    <property type="entry name" value="ARABINOSE-BINDING PROTEIN-RELATED"/>
    <property type="match status" value="1"/>
</dbReference>
<dbReference type="Proteomes" id="UP000248706">
    <property type="component" value="Unassembled WGS sequence"/>
</dbReference>
<dbReference type="AlphaFoldDB" id="A0A328VL59"/>
<dbReference type="InterPro" id="IPR050490">
    <property type="entry name" value="Bact_solute-bd_prot1"/>
</dbReference>
<dbReference type="InterPro" id="IPR006059">
    <property type="entry name" value="SBP"/>
</dbReference>
<keyword evidence="2" id="KW-0813">Transport</keyword>
<comment type="caution">
    <text evidence="3">The sequence shown here is derived from an EMBL/GenBank/DDBJ whole genome shotgun (WGS) entry which is preliminary data.</text>
</comment>
<dbReference type="Gene3D" id="3.40.190.10">
    <property type="entry name" value="Periplasmic binding protein-like II"/>
    <property type="match status" value="2"/>
</dbReference>
<evidence type="ECO:0000313" key="4">
    <source>
        <dbReference type="Proteomes" id="UP000248706"/>
    </source>
</evidence>
<gene>
    <name evidence="3" type="ORF">A4R35_23090</name>
</gene>
<dbReference type="Pfam" id="PF01547">
    <property type="entry name" value="SBP_bac_1"/>
    <property type="match status" value="1"/>
</dbReference>
<reference evidence="3 4" key="1">
    <citation type="submission" date="2016-08" db="EMBL/GenBank/DDBJ databases">
        <title>Analysis of Carbohydrate Active Enzymes in Thermogemmatispora T81 Reveals Carbohydrate Degradation Ability.</title>
        <authorList>
            <person name="Tomazini A."/>
            <person name="Lal S."/>
            <person name="Stott M."/>
            <person name="Henrissat B."/>
            <person name="Polikarpov I."/>
            <person name="Sparling R."/>
            <person name="Levin D.B."/>
        </authorList>
    </citation>
    <scope>NUCLEOTIDE SEQUENCE [LARGE SCALE GENOMIC DNA]</scope>
    <source>
        <strain evidence="3 4">T81</strain>
    </source>
</reference>
<evidence type="ECO:0008006" key="5">
    <source>
        <dbReference type="Google" id="ProtNLM"/>
    </source>
</evidence>
<keyword evidence="4" id="KW-1185">Reference proteome</keyword>
<organism evidence="3 4">
    <name type="scientific">Thermogemmatispora tikiterensis</name>
    <dbReference type="NCBI Taxonomy" id="1825093"/>
    <lineage>
        <taxon>Bacteria</taxon>
        <taxon>Bacillati</taxon>
        <taxon>Chloroflexota</taxon>
        <taxon>Ktedonobacteria</taxon>
        <taxon>Thermogemmatisporales</taxon>
        <taxon>Thermogemmatisporaceae</taxon>
        <taxon>Thermogemmatispora</taxon>
    </lineage>
</organism>
<name>A0A328VL59_9CHLR</name>
<comment type="similarity">
    <text evidence="1">Belongs to the bacterial solute-binding protein 1 family.</text>
</comment>
<dbReference type="SUPFAM" id="SSF53850">
    <property type="entry name" value="Periplasmic binding protein-like II"/>
    <property type="match status" value="1"/>
</dbReference>
<evidence type="ECO:0000256" key="1">
    <source>
        <dbReference type="ARBA" id="ARBA00008520"/>
    </source>
</evidence>
<dbReference type="PROSITE" id="PS51318">
    <property type="entry name" value="TAT"/>
    <property type="match status" value="1"/>
</dbReference>
<evidence type="ECO:0000256" key="2">
    <source>
        <dbReference type="ARBA" id="ARBA00022448"/>
    </source>
</evidence>
<dbReference type="InterPro" id="IPR006311">
    <property type="entry name" value="TAT_signal"/>
</dbReference>
<protein>
    <recommendedName>
        <fullName evidence="5">ABC transporter substrate-binding protein</fullName>
    </recommendedName>
</protein>